<name>A0A5S4G5I4_9ACTN</name>
<dbReference type="Gene3D" id="2.120.10.30">
    <property type="entry name" value="TolB, C-terminal domain"/>
    <property type="match status" value="2"/>
</dbReference>
<dbReference type="InterPro" id="IPR001375">
    <property type="entry name" value="Peptidase_S9_cat"/>
</dbReference>
<protein>
    <submittedName>
        <fullName evidence="5">Serine hydrolase</fullName>
    </submittedName>
</protein>
<dbReference type="Pfam" id="PF07676">
    <property type="entry name" value="PD40"/>
    <property type="match status" value="2"/>
</dbReference>
<sequence>MPPRRLRLTDILALGSPGDPALSPDAATVAYVLSTPDATEDRDRRELWLVDTVAGERRRLTHGPHDTAPAWSPDGTRLAFLRGRGTDRQVWLVAVGDDGPVQATDLPLGAGKPVWSPDGTRIAFTAAVGAEDGPSSPLLVDNLGFKIDGVGYFGNRRGQVHVLEVATGSLTQVTDQDWHAGTPAWSPSGDALAFPAVSLLAAEPATASAAYVLSLQEQGPPRRVGNRDGIVECVTWFPDGHALLVVGNTVVESAPSRLLRVEIADGETTDLTPAFDLNVMPGRVGYPGAAPAFADGSILFCARTAGYTVLFRLDKGAADPVPLTLGDAVIAGMSVGAAGGKTAVVLSTPTAYPEVAVVGLADGATSTITRHGTVSLPDVELFEPEPRAFSLSDGTTVPGWLLRAPDTAGPAPLLLDIHGGPHNAWSGAVDPAHAYHQVLAAAGWNVLLLNPRGSDGYGRDHYRAVNHAWGESDESDLLEPLDQLIDAGLADPDRVCVAGYSYGGFMTCHLTTRSQRFRAAVAGGVVSDAFSMAGTSDMGAALAKFEFGALPQEDAPRLRSLSPISRVRQVSTPTLILHGQADDRSPLGQAEQWFTALRQLGVDTRLVVYPGATHTFTLDGRPSHRLDYQTRLVEWLTTRSEPAAAGRQTMATAERRPAADWGDRLARVARECDVPGAVLGILTPAPNGRSDIVTAAYGVLNRDTGVRTTTDSLFQVGSITKIWTTSVLMRLIEEGLVDVDTRIADVLPDLQLSTAELTKSLTLRHLLTHTSGLGGDVFADTGRGDDCIARFVEHLAKIDADHPLGATMSYCNSGFVIAGRVIEVLTGLSWDAAVKRYLIKPLGLRRTVTLPEEALLGRAAVGHLPGEQGQRPAPFWMLPRNCGPSGLITTSMEDLLTFARMHLMAGASDDGRSILSPTSVKAMQTAQVEIPARSDLAKAWGLGWMIDDWDGNLVVGHDGATIGQTAFLRLLPDKGIAIALFANGGNVRDLLTRLFADAVAEVAGVRMPLVTSPPTPPSGSVDHSRFLGAYARTGTRIEVLERDGHLVMKSTDTADVASTVGLPTTHDLEMVAVSDGLCFVRGGSGQSWSPVTFYELSDGTRYLHHGFRANRRIG</sequence>
<dbReference type="SUPFAM" id="SSF82171">
    <property type="entry name" value="DPP6 N-terminal domain-like"/>
    <property type="match status" value="1"/>
</dbReference>
<keyword evidence="6" id="KW-1185">Reference proteome</keyword>
<dbReference type="RefSeq" id="WP_138694673.1">
    <property type="nucleotide sequence ID" value="NZ_JBHSAZ010000099.1"/>
</dbReference>
<accession>A0A5S4G5I4</accession>
<dbReference type="OrthoDB" id="262125at2"/>
<dbReference type="Proteomes" id="UP000306628">
    <property type="component" value="Unassembled WGS sequence"/>
</dbReference>
<feature type="domain" description="Beta-lactamase-related" evidence="3">
    <location>
        <begin position="688"/>
        <end position="986"/>
    </location>
</feature>
<reference evidence="5 6" key="1">
    <citation type="submission" date="2019-05" db="EMBL/GenBank/DDBJ databases">
        <title>Draft genome sequence of Nonomuraea zeae DSM 100528.</title>
        <authorList>
            <person name="Saricaoglu S."/>
            <person name="Isik K."/>
        </authorList>
    </citation>
    <scope>NUCLEOTIDE SEQUENCE [LARGE SCALE GENOMIC DNA]</scope>
    <source>
        <strain evidence="5 6">DSM 100528</strain>
    </source>
</reference>
<dbReference type="InterPro" id="IPR011042">
    <property type="entry name" value="6-blade_b-propeller_TolB-like"/>
</dbReference>
<dbReference type="SUPFAM" id="SSF53474">
    <property type="entry name" value="alpha/beta-Hydrolases"/>
    <property type="match status" value="1"/>
</dbReference>
<dbReference type="Gene3D" id="3.40.50.1820">
    <property type="entry name" value="alpha/beta hydrolase"/>
    <property type="match status" value="1"/>
</dbReference>
<dbReference type="GO" id="GO:0006508">
    <property type="term" value="P:proteolysis"/>
    <property type="evidence" value="ECO:0007669"/>
    <property type="project" value="InterPro"/>
</dbReference>
<gene>
    <name evidence="5" type="ORF">ETD85_38025</name>
</gene>
<dbReference type="Pfam" id="PF00326">
    <property type="entry name" value="Peptidase_S9"/>
    <property type="match status" value="1"/>
</dbReference>
<dbReference type="Gene3D" id="3.40.710.10">
    <property type="entry name" value="DD-peptidase/beta-lactamase superfamily"/>
    <property type="match status" value="1"/>
</dbReference>
<dbReference type="InterPro" id="IPR011659">
    <property type="entry name" value="WD40"/>
</dbReference>
<dbReference type="InterPro" id="IPR012338">
    <property type="entry name" value="Beta-lactam/transpept-like"/>
</dbReference>
<keyword evidence="1 5" id="KW-0378">Hydrolase</keyword>
<dbReference type="SUPFAM" id="SSF56601">
    <property type="entry name" value="beta-lactamase/transpeptidase-like"/>
    <property type="match status" value="1"/>
</dbReference>
<keyword evidence="2" id="KW-0720">Serine protease</keyword>
<evidence type="ECO:0000259" key="4">
    <source>
        <dbReference type="Pfam" id="PF00326"/>
    </source>
</evidence>
<organism evidence="5 6">
    <name type="scientific">Nonomuraea zeae</name>
    <dbReference type="NCBI Taxonomy" id="1642303"/>
    <lineage>
        <taxon>Bacteria</taxon>
        <taxon>Bacillati</taxon>
        <taxon>Actinomycetota</taxon>
        <taxon>Actinomycetes</taxon>
        <taxon>Streptosporangiales</taxon>
        <taxon>Streptosporangiaceae</taxon>
        <taxon>Nonomuraea</taxon>
    </lineage>
</organism>
<dbReference type="GO" id="GO:0004252">
    <property type="term" value="F:serine-type endopeptidase activity"/>
    <property type="evidence" value="ECO:0007669"/>
    <property type="project" value="TreeGrafter"/>
</dbReference>
<evidence type="ECO:0000313" key="5">
    <source>
        <dbReference type="EMBL" id="TMR27774.1"/>
    </source>
</evidence>
<feature type="domain" description="Peptidase S9 prolyl oligopeptidase catalytic" evidence="4">
    <location>
        <begin position="436"/>
        <end position="637"/>
    </location>
</feature>
<evidence type="ECO:0000313" key="6">
    <source>
        <dbReference type="Proteomes" id="UP000306628"/>
    </source>
</evidence>
<dbReference type="PANTHER" id="PTHR42776">
    <property type="entry name" value="SERINE PEPTIDASE S9 FAMILY MEMBER"/>
    <property type="match status" value="1"/>
</dbReference>
<dbReference type="InterPro" id="IPR029058">
    <property type="entry name" value="AB_hydrolase_fold"/>
</dbReference>
<dbReference type="EMBL" id="VCKX01000159">
    <property type="protein sequence ID" value="TMR27774.1"/>
    <property type="molecule type" value="Genomic_DNA"/>
</dbReference>
<dbReference type="AlphaFoldDB" id="A0A5S4G5I4"/>
<evidence type="ECO:0000259" key="3">
    <source>
        <dbReference type="Pfam" id="PF00144"/>
    </source>
</evidence>
<dbReference type="InterPro" id="IPR001466">
    <property type="entry name" value="Beta-lactam-related"/>
</dbReference>
<evidence type="ECO:0000256" key="2">
    <source>
        <dbReference type="ARBA" id="ARBA00022825"/>
    </source>
</evidence>
<proteinExistence type="predicted"/>
<dbReference type="Pfam" id="PF00144">
    <property type="entry name" value="Beta-lactamase"/>
    <property type="match status" value="1"/>
</dbReference>
<keyword evidence="2" id="KW-0645">Protease</keyword>
<comment type="caution">
    <text evidence="5">The sequence shown here is derived from an EMBL/GenBank/DDBJ whole genome shotgun (WGS) entry which is preliminary data.</text>
</comment>
<evidence type="ECO:0000256" key="1">
    <source>
        <dbReference type="ARBA" id="ARBA00022801"/>
    </source>
</evidence>
<dbReference type="PANTHER" id="PTHR42776:SF27">
    <property type="entry name" value="DIPEPTIDYL PEPTIDASE FAMILY MEMBER 6"/>
    <property type="match status" value="1"/>
</dbReference>